<feature type="region of interest" description="Disordered" evidence="1">
    <location>
        <begin position="80"/>
        <end position="121"/>
    </location>
</feature>
<dbReference type="AlphaFoldDB" id="A0A437AM89"/>
<evidence type="ECO:0000256" key="2">
    <source>
        <dbReference type="SAM" id="SignalP"/>
    </source>
</evidence>
<feature type="region of interest" description="Disordered" evidence="1">
    <location>
        <begin position="39"/>
        <end position="60"/>
    </location>
</feature>
<evidence type="ECO:0000313" key="3">
    <source>
        <dbReference type="EMBL" id="RVD92096.1"/>
    </source>
</evidence>
<feature type="chain" id="PRO_5019200530" evidence="2">
    <location>
        <begin position="22"/>
        <end position="157"/>
    </location>
</feature>
<evidence type="ECO:0000256" key="1">
    <source>
        <dbReference type="SAM" id="MobiDB-lite"/>
    </source>
</evidence>
<evidence type="ECO:0000313" key="4">
    <source>
        <dbReference type="Proteomes" id="UP000282876"/>
    </source>
</evidence>
<feature type="signal peptide" evidence="2">
    <location>
        <begin position="1"/>
        <end position="21"/>
    </location>
</feature>
<keyword evidence="4" id="KW-1185">Reference proteome</keyword>
<feature type="compositionally biased region" description="Basic and acidic residues" evidence="1">
    <location>
        <begin position="105"/>
        <end position="121"/>
    </location>
</feature>
<dbReference type="VEuPathDB" id="MicrosporidiaDB:TUBRATIS_14060"/>
<proteinExistence type="predicted"/>
<accession>A0A437AM89</accession>
<gene>
    <name evidence="3" type="ORF">TUBRATIS_14060</name>
</gene>
<keyword evidence="2" id="KW-0732">Signal</keyword>
<sequence length="157" mass="18441">MFLKTLVIYLFYISQITISQCSSNSTKRHFILQRARESLNERRADKPPNHSEINDNERDISDEGKVALEFFVRNLFKEMGMNPIDPSKLTKKVDKPKKQPNPPTPEEKKTDVKQKPIKDDPKLQTIIQNKNIFVSIGEKCYSFYLSICNWVRNILFY</sequence>
<reference evidence="3 4" key="1">
    <citation type="submission" date="2018-10" db="EMBL/GenBank/DDBJ databases">
        <title>Draft genome sequence of the microsporidian Tubulinosema ratisbonensis.</title>
        <authorList>
            <person name="Polonais V."/>
            <person name="Peyretaillade E."/>
            <person name="Niehus S."/>
            <person name="Wawrzyniak I."/>
            <person name="Franchet A."/>
            <person name="Gaspin C."/>
            <person name="Reichstadt M."/>
            <person name="Belser C."/>
            <person name="Labadie K."/>
            <person name="Delbac F."/>
            <person name="Ferrandon D."/>
        </authorList>
    </citation>
    <scope>NUCLEOTIDE SEQUENCE [LARGE SCALE GENOMIC DNA]</scope>
    <source>
        <strain evidence="3 4">Franzen</strain>
    </source>
</reference>
<organism evidence="3 4">
    <name type="scientific">Tubulinosema ratisbonensis</name>
    <dbReference type="NCBI Taxonomy" id="291195"/>
    <lineage>
        <taxon>Eukaryota</taxon>
        <taxon>Fungi</taxon>
        <taxon>Fungi incertae sedis</taxon>
        <taxon>Microsporidia</taxon>
        <taxon>Tubulinosematoidea</taxon>
        <taxon>Tubulinosematidae</taxon>
        <taxon>Tubulinosema</taxon>
    </lineage>
</organism>
<comment type="caution">
    <text evidence="3">The sequence shown here is derived from an EMBL/GenBank/DDBJ whole genome shotgun (WGS) entry which is preliminary data.</text>
</comment>
<dbReference type="Proteomes" id="UP000282876">
    <property type="component" value="Unassembled WGS sequence"/>
</dbReference>
<dbReference type="EMBL" id="RCSS01000311">
    <property type="protein sequence ID" value="RVD92096.1"/>
    <property type="molecule type" value="Genomic_DNA"/>
</dbReference>
<name>A0A437AM89_9MICR</name>
<protein>
    <submittedName>
        <fullName evidence="3">Uncharacterized protein</fullName>
    </submittedName>
</protein>